<dbReference type="AlphaFoldDB" id="A0A2P2NSJ1"/>
<evidence type="ECO:0000313" key="1">
    <source>
        <dbReference type="EMBL" id="MBX45487.1"/>
    </source>
</evidence>
<proteinExistence type="predicted"/>
<name>A0A2P2NSJ1_RHIMU</name>
<sequence length="91" mass="10074">MFLCLMEPSVRISELNAPDSSDDHIFLTASISPFGMITLYTTPELPVPITLADVRFRTMSSMENSSFLYKVISQLSASISPLLAIRARTSM</sequence>
<organism evidence="1">
    <name type="scientific">Rhizophora mucronata</name>
    <name type="common">Asiatic mangrove</name>
    <dbReference type="NCBI Taxonomy" id="61149"/>
    <lineage>
        <taxon>Eukaryota</taxon>
        <taxon>Viridiplantae</taxon>
        <taxon>Streptophyta</taxon>
        <taxon>Embryophyta</taxon>
        <taxon>Tracheophyta</taxon>
        <taxon>Spermatophyta</taxon>
        <taxon>Magnoliopsida</taxon>
        <taxon>eudicotyledons</taxon>
        <taxon>Gunneridae</taxon>
        <taxon>Pentapetalae</taxon>
        <taxon>rosids</taxon>
        <taxon>fabids</taxon>
        <taxon>Malpighiales</taxon>
        <taxon>Rhizophoraceae</taxon>
        <taxon>Rhizophora</taxon>
    </lineage>
</organism>
<accession>A0A2P2NSJ1</accession>
<reference evidence="1" key="1">
    <citation type="submission" date="2018-02" db="EMBL/GenBank/DDBJ databases">
        <title>Rhizophora mucronata_Transcriptome.</title>
        <authorList>
            <person name="Meera S.P."/>
            <person name="Sreeshan A."/>
            <person name="Augustine A."/>
        </authorList>
    </citation>
    <scope>NUCLEOTIDE SEQUENCE</scope>
    <source>
        <tissue evidence="1">Leaf</tissue>
    </source>
</reference>
<dbReference type="EMBL" id="GGEC01065003">
    <property type="protein sequence ID" value="MBX45487.1"/>
    <property type="molecule type" value="Transcribed_RNA"/>
</dbReference>
<protein>
    <submittedName>
        <fullName evidence="1">Uncharacterized protein</fullName>
    </submittedName>
</protein>